<dbReference type="PANTHER" id="PTHR32114">
    <property type="entry name" value="ABC TRANSPORTER ABCH.3"/>
    <property type="match status" value="1"/>
</dbReference>
<keyword evidence="6" id="KW-1185">Reference proteome</keyword>
<dbReference type="PANTHER" id="PTHR32114:SF2">
    <property type="entry name" value="ABC TRANSPORTER ABCH.3"/>
    <property type="match status" value="1"/>
</dbReference>
<accession>A0A927GTU6</accession>
<feature type="coiled-coil region" evidence="4">
    <location>
        <begin position="410"/>
        <end position="504"/>
    </location>
</feature>
<sequence length="671" mass="74285">AAAGAQLAAEQAREQARSDAAFQLRPLLELAPSVQELGRRRREEAGLAEAERAGERRLQEATAHLETQRSAKQAAQRHVAELEAASSGWTDKEGELQRLRARYKLLKQLAELERAAAEHGRYERELALELGRVREEHDRMEAAWLERQAGALALHLHDGQPCPVCGSTAHPQPAAGGGDAPSRESLQQLRERLLQAEGELHAVRAQASASAATIASRAEEMAELGVEPARMTEQLQRAEQDGQTLRAEADRLKALAEQLAEGRRRLQQLDEAIDGALRERERLAAAHQQALLARSALRSQLESELERIPEELREPEQLERRVAQQRTLEGELASAWRAAQERHSAAQTRLASARTAAAQLEQQAAEAEQAALQSGERLVLELERAGFASRTAYLQARLGEPERSELATRLSRYETALAAALQRRSELEQGLDGRERPDVPALQQQLDERRLAAERTAADCREAERQAESAQRLAAAIRTVQREAAQLEAELAQVLDLYEVMKGDNALKLSFERYILIEYLEQILQAANLRLDKLSSGQFRLQRSGRLEQRGRQSGLGLDVYDGYTGQHRDVKTLSGGEKFNASLSLALGMADMIQAHRGGIAIEMMLIDEGFGSLDEEALGKAVNALVELQRAGRMIGVISHVEELKQVFPAVLEVSKTREGHSRTRIVLQ</sequence>
<feature type="coiled-coil region" evidence="4">
    <location>
        <begin position="65"/>
        <end position="125"/>
    </location>
</feature>
<organism evidence="5 6">
    <name type="scientific">Paenibacillus sabuli</name>
    <dbReference type="NCBI Taxonomy" id="2772509"/>
    <lineage>
        <taxon>Bacteria</taxon>
        <taxon>Bacillati</taxon>
        <taxon>Bacillota</taxon>
        <taxon>Bacilli</taxon>
        <taxon>Bacillales</taxon>
        <taxon>Paenibacillaceae</taxon>
        <taxon>Paenibacillus</taxon>
    </lineage>
</organism>
<dbReference type="EMBL" id="JACXIZ010000059">
    <property type="protein sequence ID" value="MBD2848234.1"/>
    <property type="molecule type" value="Genomic_DNA"/>
</dbReference>
<dbReference type="RefSeq" id="WP_317890248.1">
    <property type="nucleotide sequence ID" value="NZ_JACXIZ010000059.1"/>
</dbReference>
<evidence type="ECO:0000256" key="3">
    <source>
        <dbReference type="ARBA" id="ARBA00013368"/>
    </source>
</evidence>
<feature type="non-terminal residue" evidence="5">
    <location>
        <position position="1"/>
    </location>
</feature>
<dbReference type="AlphaFoldDB" id="A0A927GTU6"/>
<proteinExistence type="inferred from homology"/>
<name>A0A927GTU6_9BACL</name>
<comment type="subunit">
    <text evidence="2">Heterodimer of SbcC and SbcD.</text>
</comment>
<evidence type="ECO:0000256" key="2">
    <source>
        <dbReference type="ARBA" id="ARBA00011322"/>
    </source>
</evidence>
<comment type="caution">
    <text evidence="5">The sequence shown here is derived from an EMBL/GenBank/DDBJ whole genome shotgun (WGS) entry which is preliminary data.</text>
</comment>
<reference evidence="5" key="1">
    <citation type="submission" date="2020-09" db="EMBL/GenBank/DDBJ databases">
        <title>A novel bacterium of genus Paenibacillus, isolated from South China Sea.</title>
        <authorList>
            <person name="Huang H."/>
            <person name="Mo K."/>
            <person name="Hu Y."/>
        </authorList>
    </citation>
    <scope>NUCLEOTIDE SEQUENCE</scope>
    <source>
        <strain evidence="5">IB182496</strain>
    </source>
</reference>
<dbReference type="Gene3D" id="3.40.50.300">
    <property type="entry name" value="P-loop containing nucleotide triphosphate hydrolases"/>
    <property type="match status" value="1"/>
</dbReference>
<comment type="similarity">
    <text evidence="1">Belongs to the SMC family. SbcC subfamily.</text>
</comment>
<evidence type="ECO:0000313" key="5">
    <source>
        <dbReference type="EMBL" id="MBD2848234.1"/>
    </source>
</evidence>
<protein>
    <recommendedName>
        <fullName evidence="3">Nuclease SbcCD subunit C</fullName>
    </recommendedName>
</protein>
<dbReference type="SUPFAM" id="SSF52540">
    <property type="entry name" value="P-loop containing nucleoside triphosphate hydrolases"/>
    <property type="match status" value="1"/>
</dbReference>
<evidence type="ECO:0000313" key="6">
    <source>
        <dbReference type="Proteomes" id="UP000621560"/>
    </source>
</evidence>
<keyword evidence="4" id="KW-0175">Coiled coil</keyword>
<evidence type="ECO:0000256" key="1">
    <source>
        <dbReference type="ARBA" id="ARBA00006930"/>
    </source>
</evidence>
<feature type="coiled-coil region" evidence="4">
    <location>
        <begin position="343"/>
        <end position="377"/>
    </location>
</feature>
<dbReference type="Proteomes" id="UP000621560">
    <property type="component" value="Unassembled WGS sequence"/>
</dbReference>
<gene>
    <name evidence="5" type="ORF">IDH44_23820</name>
</gene>
<dbReference type="InterPro" id="IPR027417">
    <property type="entry name" value="P-loop_NTPase"/>
</dbReference>
<dbReference type="Pfam" id="PF13558">
    <property type="entry name" value="SbcC_Walker_B"/>
    <property type="match status" value="1"/>
</dbReference>
<evidence type="ECO:0000256" key="4">
    <source>
        <dbReference type="SAM" id="Coils"/>
    </source>
</evidence>
<feature type="coiled-coil region" evidence="4">
    <location>
        <begin position="235"/>
        <end position="286"/>
    </location>
</feature>